<dbReference type="InterPro" id="IPR036291">
    <property type="entry name" value="NAD(P)-bd_dom_sf"/>
</dbReference>
<name>A0A1J0WJR1_9RHOB</name>
<feature type="domain" description="Enoyl reductase (ER)" evidence="2">
    <location>
        <begin position="12"/>
        <end position="326"/>
    </location>
</feature>
<dbReference type="PANTHER" id="PTHR44154">
    <property type="entry name" value="QUINONE OXIDOREDUCTASE"/>
    <property type="match status" value="1"/>
</dbReference>
<gene>
    <name evidence="3" type="ORF">BOO69_14065</name>
</gene>
<dbReference type="InterPro" id="IPR013154">
    <property type="entry name" value="ADH-like_N"/>
</dbReference>
<dbReference type="EMBL" id="CP018076">
    <property type="protein sequence ID" value="APE44408.1"/>
    <property type="molecule type" value="Genomic_DNA"/>
</dbReference>
<dbReference type="InterPro" id="IPR013149">
    <property type="entry name" value="ADH-like_C"/>
</dbReference>
<protein>
    <submittedName>
        <fullName evidence="3">Zinc-binding dehydrogenase</fullName>
    </submittedName>
</protein>
<dbReference type="Gene3D" id="3.40.50.720">
    <property type="entry name" value="NAD(P)-binding Rossmann-like Domain"/>
    <property type="match status" value="1"/>
</dbReference>
<dbReference type="Proteomes" id="UP000181897">
    <property type="component" value="Chromosome"/>
</dbReference>
<dbReference type="KEGG" id="suam:BOO69_14065"/>
<reference evidence="3 4" key="1">
    <citation type="submission" date="2016-11" db="EMBL/GenBank/DDBJ databases">
        <title>Complete genome sequence of Sulfitobacter sp. AM1-D1, a toxic bacteria associated with marine dinoflagellate Alexandrium minutum in East China Sea.</title>
        <authorList>
            <person name="Yang Q."/>
            <person name="Zhang X."/>
            <person name="Tian X."/>
        </authorList>
    </citation>
    <scope>NUCLEOTIDE SEQUENCE [LARGE SCALE GENOMIC DNA]</scope>
    <source>
        <strain evidence="3 4">AM1-D1</strain>
    </source>
</reference>
<dbReference type="SUPFAM" id="SSF51735">
    <property type="entry name" value="NAD(P)-binding Rossmann-fold domains"/>
    <property type="match status" value="1"/>
</dbReference>
<sequence>MQAITYDRFGPAREVLEIRETDNPAPGPGEVRVRLALSGVNPSDVKARAGTRPGVTKPAFPLIVPHSDGAGEIEAVGAGVDPARIGQRVWIWNGQWQRSHGTAATHITLPAQQAVPLPNGVGFDVGANLGIPGLTACHAVFGGGDVAGETVLVQGGAGTVGLLAVQLARWGGARVIATCSAADSDRVREAGADAVIDYRADDLADQVIAANDGKPVETVVEVEFGLNIAADTGLIAPNGRLAAYGSAKEMEPALSFGPLLFKAVTIDIILIYLLPAAPRALAIDRLHHALADGALHCPTERIFPLAETAAAHEAVEKGARNGAILVDCQG</sequence>
<keyword evidence="4" id="KW-1185">Reference proteome</keyword>
<dbReference type="InterPro" id="IPR020843">
    <property type="entry name" value="ER"/>
</dbReference>
<dbReference type="GO" id="GO:0016491">
    <property type="term" value="F:oxidoreductase activity"/>
    <property type="evidence" value="ECO:0007669"/>
    <property type="project" value="InterPro"/>
</dbReference>
<proteinExistence type="predicted"/>
<dbReference type="InterPro" id="IPR051603">
    <property type="entry name" value="Zinc-ADH_QOR/CCCR"/>
</dbReference>
<dbReference type="SMART" id="SM00829">
    <property type="entry name" value="PKS_ER"/>
    <property type="match status" value="1"/>
</dbReference>
<dbReference type="OrthoDB" id="7355832at2"/>
<dbReference type="CDD" id="cd08253">
    <property type="entry name" value="zeta_crystallin"/>
    <property type="match status" value="1"/>
</dbReference>
<dbReference type="InterPro" id="IPR011032">
    <property type="entry name" value="GroES-like_sf"/>
</dbReference>
<accession>A0A1J0WJR1</accession>
<dbReference type="STRING" id="1917485.BOO69_14065"/>
<evidence type="ECO:0000313" key="4">
    <source>
        <dbReference type="Proteomes" id="UP000181897"/>
    </source>
</evidence>
<organism evidence="3 4">
    <name type="scientific">Sulfitobacter alexandrii</name>
    <dbReference type="NCBI Taxonomy" id="1917485"/>
    <lineage>
        <taxon>Bacteria</taxon>
        <taxon>Pseudomonadati</taxon>
        <taxon>Pseudomonadota</taxon>
        <taxon>Alphaproteobacteria</taxon>
        <taxon>Rhodobacterales</taxon>
        <taxon>Roseobacteraceae</taxon>
        <taxon>Sulfitobacter</taxon>
    </lineage>
</organism>
<keyword evidence="1" id="KW-0521">NADP</keyword>
<dbReference type="PANTHER" id="PTHR44154:SF1">
    <property type="entry name" value="QUINONE OXIDOREDUCTASE"/>
    <property type="match status" value="1"/>
</dbReference>
<dbReference type="Pfam" id="PF00107">
    <property type="entry name" value="ADH_zinc_N"/>
    <property type="match status" value="1"/>
</dbReference>
<evidence type="ECO:0000259" key="2">
    <source>
        <dbReference type="SMART" id="SM00829"/>
    </source>
</evidence>
<dbReference type="AlphaFoldDB" id="A0A1J0WJR1"/>
<dbReference type="Gene3D" id="3.90.180.10">
    <property type="entry name" value="Medium-chain alcohol dehydrogenases, catalytic domain"/>
    <property type="match status" value="1"/>
</dbReference>
<evidence type="ECO:0000313" key="3">
    <source>
        <dbReference type="EMBL" id="APE44408.1"/>
    </source>
</evidence>
<dbReference type="Pfam" id="PF08240">
    <property type="entry name" value="ADH_N"/>
    <property type="match status" value="1"/>
</dbReference>
<evidence type="ECO:0000256" key="1">
    <source>
        <dbReference type="ARBA" id="ARBA00022857"/>
    </source>
</evidence>
<dbReference type="SUPFAM" id="SSF50129">
    <property type="entry name" value="GroES-like"/>
    <property type="match status" value="1"/>
</dbReference>
<dbReference type="RefSeq" id="WP_071972750.1">
    <property type="nucleotide sequence ID" value="NZ_CP018076.1"/>
</dbReference>